<organism evidence="1 2">
    <name type="scientific">Cervus elaphus hippelaphus</name>
    <name type="common">European red deer</name>
    <dbReference type="NCBI Taxonomy" id="46360"/>
    <lineage>
        <taxon>Eukaryota</taxon>
        <taxon>Metazoa</taxon>
        <taxon>Chordata</taxon>
        <taxon>Craniata</taxon>
        <taxon>Vertebrata</taxon>
        <taxon>Euteleostomi</taxon>
        <taxon>Mammalia</taxon>
        <taxon>Eutheria</taxon>
        <taxon>Laurasiatheria</taxon>
        <taxon>Artiodactyla</taxon>
        <taxon>Ruminantia</taxon>
        <taxon>Pecora</taxon>
        <taxon>Cervidae</taxon>
        <taxon>Cervinae</taxon>
        <taxon>Cervus</taxon>
    </lineage>
</organism>
<keyword evidence="2" id="KW-1185">Reference proteome</keyword>
<dbReference type="AlphaFoldDB" id="A0A212CXR5"/>
<dbReference type="EMBL" id="MKHE01000011">
    <property type="protein sequence ID" value="OWK10746.1"/>
    <property type="molecule type" value="Genomic_DNA"/>
</dbReference>
<protein>
    <submittedName>
        <fullName evidence="1">Uncharacterized protein</fullName>
    </submittedName>
</protein>
<accession>A0A212CXR5</accession>
<reference evidence="1 2" key="1">
    <citation type="journal article" date="2018" name="Mol. Genet. Genomics">
        <title>The red deer Cervus elaphus genome CerEla1.0: sequencing, annotating, genes, and chromosomes.</title>
        <authorList>
            <person name="Bana N.A."/>
            <person name="Nyiri A."/>
            <person name="Nagy J."/>
            <person name="Frank K."/>
            <person name="Nagy T."/>
            <person name="Steger V."/>
            <person name="Schiller M."/>
            <person name="Lakatos P."/>
            <person name="Sugar L."/>
            <person name="Horn P."/>
            <person name="Barta E."/>
            <person name="Orosz L."/>
        </authorList>
    </citation>
    <scope>NUCLEOTIDE SEQUENCE [LARGE SCALE GENOMIC DNA]</scope>
    <source>
        <strain evidence="1">Hungarian</strain>
    </source>
</reference>
<gene>
    <name evidence="1" type="ORF">Celaphus_00005099</name>
</gene>
<sequence>MPESPQLDEVLPTVCCPEGPVLLLVLLGRCREGLQRPALSLHSWGCPKQNYTFNESSSEINW</sequence>
<evidence type="ECO:0000313" key="2">
    <source>
        <dbReference type="Proteomes" id="UP000242450"/>
    </source>
</evidence>
<name>A0A212CXR5_CEREH</name>
<evidence type="ECO:0000313" key="1">
    <source>
        <dbReference type="EMBL" id="OWK10746.1"/>
    </source>
</evidence>
<dbReference type="Proteomes" id="UP000242450">
    <property type="component" value="Chromosome 11"/>
</dbReference>
<comment type="caution">
    <text evidence="1">The sequence shown here is derived from an EMBL/GenBank/DDBJ whole genome shotgun (WGS) entry which is preliminary data.</text>
</comment>
<proteinExistence type="predicted"/>